<gene>
    <name evidence="2" type="ORF">A2397_01235</name>
</gene>
<dbReference type="AlphaFoldDB" id="A0A1F4ZW28"/>
<protein>
    <submittedName>
        <fullName evidence="2">Uncharacterized protein</fullName>
    </submittedName>
</protein>
<keyword evidence="1" id="KW-0812">Transmembrane</keyword>
<keyword evidence="1" id="KW-0472">Membrane</keyword>
<accession>A0A1F4ZW28</accession>
<organism evidence="2 3">
    <name type="scientific">Candidatus Amesbacteria bacterium RIFOXYB1_FULL_44_23</name>
    <dbReference type="NCBI Taxonomy" id="1797263"/>
    <lineage>
        <taxon>Bacteria</taxon>
        <taxon>Candidatus Amesiibacteriota</taxon>
    </lineage>
</organism>
<evidence type="ECO:0000313" key="3">
    <source>
        <dbReference type="Proteomes" id="UP000176424"/>
    </source>
</evidence>
<evidence type="ECO:0000256" key="1">
    <source>
        <dbReference type="SAM" id="Phobius"/>
    </source>
</evidence>
<keyword evidence="1" id="KW-1133">Transmembrane helix</keyword>
<comment type="caution">
    <text evidence="2">The sequence shown here is derived from an EMBL/GenBank/DDBJ whole genome shotgun (WGS) entry which is preliminary data.</text>
</comment>
<reference evidence="2 3" key="1">
    <citation type="journal article" date="2016" name="Nat. Commun.">
        <title>Thousands of microbial genomes shed light on interconnected biogeochemical processes in an aquifer system.</title>
        <authorList>
            <person name="Anantharaman K."/>
            <person name="Brown C.T."/>
            <person name="Hug L.A."/>
            <person name="Sharon I."/>
            <person name="Castelle C.J."/>
            <person name="Probst A.J."/>
            <person name="Thomas B.C."/>
            <person name="Singh A."/>
            <person name="Wilkins M.J."/>
            <person name="Karaoz U."/>
            <person name="Brodie E.L."/>
            <person name="Williams K.H."/>
            <person name="Hubbard S.S."/>
            <person name="Banfield J.F."/>
        </authorList>
    </citation>
    <scope>NUCLEOTIDE SEQUENCE [LARGE SCALE GENOMIC DNA]</scope>
</reference>
<proteinExistence type="predicted"/>
<name>A0A1F4ZW28_9BACT</name>
<sequence length="312" mass="33749">MARKKGESGIFIGMLSVFVVLTGLGLSVISVQKTQNLQARAASFKPIPTSCQCTGPGKCKSIADSYRCTTSPGCVWTCPATMITPNGGEVWDRGKIYTVTWKQTIPSAWTHLTAYTLDASGSYTSQGAIDIYVDNTIGTHSYSWDIGKAGTPSMNMPDGNNYFAAVELYAADGKMIYSDKSNSAFTIRSPASPATMITPNGGEVWIRGTTYTVTWNLSLSWYWPAWAHIIAYTRDASGNYIPQGAIASYVSTSLGTHSYSWNVGQPGTPSMNFPDGNNYYASINLYDSSGNVIYRDMSNSAFTLRTPLTGTN</sequence>
<dbReference type="Proteomes" id="UP000176424">
    <property type="component" value="Unassembled WGS sequence"/>
</dbReference>
<dbReference type="EMBL" id="MEXR01000003">
    <property type="protein sequence ID" value="OGD10582.1"/>
    <property type="molecule type" value="Genomic_DNA"/>
</dbReference>
<feature type="transmembrane region" description="Helical" evidence="1">
    <location>
        <begin position="12"/>
        <end position="31"/>
    </location>
</feature>
<evidence type="ECO:0000313" key="2">
    <source>
        <dbReference type="EMBL" id="OGD10582.1"/>
    </source>
</evidence>